<evidence type="ECO:0000313" key="4">
    <source>
        <dbReference type="Proteomes" id="UP001556692"/>
    </source>
</evidence>
<dbReference type="SUPFAM" id="SSF81901">
    <property type="entry name" value="HCP-like"/>
    <property type="match status" value="1"/>
</dbReference>
<reference evidence="3 4" key="1">
    <citation type="submission" date="2024-05" db="EMBL/GenBank/DDBJ databases">
        <authorList>
            <person name="Jiang F."/>
        </authorList>
    </citation>
    <scope>NUCLEOTIDE SEQUENCE [LARGE SCALE GENOMIC DNA]</scope>
    <source>
        <strain evidence="3 4">LZ166</strain>
    </source>
</reference>
<feature type="domain" description="Peptidoglycan binding-like" evidence="2">
    <location>
        <begin position="1236"/>
        <end position="1289"/>
    </location>
</feature>
<dbReference type="PANTHER" id="PTHR11102:SF160">
    <property type="entry name" value="ERAD-ASSOCIATED E3 UBIQUITIN-PROTEIN LIGASE COMPONENT HRD3"/>
    <property type="match status" value="1"/>
</dbReference>
<evidence type="ECO:0000313" key="3">
    <source>
        <dbReference type="EMBL" id="MEX0404360.1"/>
    </source>
</evidence>
<keyword evidence="4" id="KW-1185">Reference proteome</keyword>
<dbReference type="InterPro" id="IPR036365">
    <property type="entry name" value="PGBD-like_sf"/>
</dbReference>
<organism evidence="3 4">
    <name type="scientific">Aquibium pacificus</name>
    <dbReference type="NCBI Taxonomy" id="3153579"/>
    <lineage>
        <taxon>Bacteria</taxon>
        <taxon>Pseudomonadati</taxon>
        <taxon>Pseudomonadota</taxon>
        <taxon>Alphaproteobacteria</taxon>
        <taxon>Hyphomicrobiales</taxon>
        <taxon>Phyllobacteriaceae</taxon>
        <taxon>Aquibium</taxon>
    </lineage>
</organism>
<dbReference type="InterPro" id="IPR002477">
    <property type="entry name" value="Peptidoglycan-bd-like"/>
</dbReference>
<dbReference type="PANTHER" id="PTHR11102">
    <property type="entry name" value="SEL-1-LIKE PROTEIN"/>
    <property type="match status" value="1"/>
</dbReference>
<comment type="caution">
    <text evidence="3">The sequence shown here is derived from an EMBL/GenBank/DDBJ whole genome shotgun (WGS) entry which is preliminary data.</text>
</comment>
<feature type="compositionally biased region" description="Polar residues" evidence="1">
    <location>
        <begin position="1"/>
        <end position="14"/>
    </location>
</feature>
<dbReference type="Gene3D" id="1.25.40.10">
    <property type="entry name" value="Tetratricopeptide repeat domain"/>
    <property type="match status" value="1"/>
</dbReference>
<dbReference type="RefSeq" id="WP_367952248.1">
    <property type="nucleotide sequence ID" value="NZ_JBDPGJ010000001.1"/>
</dbReference>
<dbReference type="InterPro" id="IPR050767">
    <property type="entry name" value="Sel1_AlgK"/>
</dbReference>
<name>A0ABV3SFG0_9HYPH</name>
<proteinExistence type="predicted"/>
<feature type="compositionally biased region" description="Basic and acidic residues" evidence="1">
    <location>
        <begin position="21"/>
        <end position="37"/>
    </location>
</feature>
<dbReference type="Proteomes" id="UP001556692">
    <property type="component" value="Unassembled WGS sequence"/>
</dbReference>
<dbReference type="Pfam" id="PF01471">
    <property type="entry name" value="PG_binding_1"/>
    <property type="match status" value="1"/>
</dbReference>
<dbReference type="SUPFAM" id="SSF47090">
    <property type="entry name" value="PGBD-like"/>
    <property type="match status" value="1"/>
</dbReference>
<feature type="compositionally biased region" description="Pro residues" evidence="1">
    <location>
        <begin position="689"/>
        <end position="700"/>
    </location>
</feature>
<accession>A0ABV3SFG0</accession>
<gene>
    <name evidence="3" type="ORF">ABGN05_01635</name>
</gene>
<protein>
    <submittedName>
        <fullName evidence="3">Peptidoglycan-binding protein</fullName>
    </submittedName>
</protein>
<dbReference type="SMART" id="SM00671">
    <property type="entry name" value="SEL1"/>
    <property type="match status" value="4"/>
</dbReference>
<evidence type="ECO:0000259" key="2">
    <source>
        <dbReference type="Pfam" id="PF01471"/>
    </source>
</evidence>
<dbReference type="InterPro" id="IPR006597">
    <property type="entry name" value="Sel1-like"/>
</dbReference>
<feature type="region of interest" description="Disordered" evidence="1">
    <location>
        <begin position="1"/>
        <end position="85"/>
    </location>
</feature>
<dbReference type="InterPro" id="IPR036366">
    <property type="entry name" value="PGBDSf"/>
</dbReference>
<feature type="region of interest" description="Disordered" evidence="1">
    <location>
        <begin position="685"/>
        <end position="724"/>
    </location>
</feature>
<dbReference type="InterPro" id="IPR011990">
    <property type="entry name" value="TPR-like_helical_dom_sf"/>
</dbReference>
<dbReference type="Gene3D" id="1.10.101.10">
    <property type="entry name" value="PGBD-like superfamily/PGBD"/>
    <property type="match status" value="1"/>
</dbReference>
<dbReference type="Pfam" id="PF08238">
    <property type="entry name" value="Sel1"/>
    <property type="match status" value="4"/>
</dbReference>
<dbReference type="EMBL" id="JBDPGJ010000001">
    <property type="protein sequence ID" value="MEX0404360.1"/>
    <property type="molecule type" value="Genomic_DNA"/>
</dbReference>
<evidence type="ECO:0000256" key="1">
    <source>
        <dbReference type="SAM" id="MobiDB-lite"/>
    </source>
</evidence>
<sequence>MSSNWSYLDNLNQGRQRRPRTSLEDLNRTLDDLEARFGGDQPGHGGASRESDRRTRRLTGEYESGPVREPASHVARESARSSDLERSLAELRQELQRSRPQPAISPLALSDVSGELKALREEMRTQMASGMRKEFDVLRKDIEHAYGNNGPDGRALAAEMERLSTTIHSMAERSDERGLDLLRAEMEQVRQTLAELAREETVRSMDSRWEKLEQRSLGRAGPDPEVAALKERLEQIGEAVGNLPDSRSLLSLEDKVRTLATAIDHFSRNNDRNSPASVKNVENRLDEISRAIASSSASAQTYRAEPFERIEARISALAQQLDMLVEEASASDVAERLNNLTRRVEDIAHLAARPDESIELLHRQIAKIAERLETNSSGVEREQIVDSLERRFAEIATLFEERHDRATTLGQAMFREMEHRIDGLAERLDKRREPELGIDVALLQALDEKFADLSERIDSRHREGVDPRLLEEFDRRLESMADRLDSTFRSAADLDPSLLQALDRKFADLSEQIDSGRSTEPDARTMLTLERRLQEIAEKLDSSSSCASDADPQLIAGLERQIAGLAEHLSRPSREADAQAGLAPRLDNIERSLADQRDAIVSAAQEAAENAVRSMRDGGLDDEDIAALASELKTLEILARKSDERNSRTFEAIHDTLLKVVERLGSLEVRNGDLASSYRSRIPDAGVPPMAPVSPEPQMPPLARATPAALSASTAMPPRAPMPVKKSPAQAAAEAAFAAGTSDPAIEEEEEPVRRSMLGGLTRAFTGKKQARPVRQQPDPVMPGIEQVRLDEPLNGTVADKPLEPGSGAPDLNAIIKRVRDERGTTVQESDPTAGKADFIAAARRAAQAAAAEAQTFKQGGSPAGPKGKLSPAEFLRAKRKPILMAAAAIMIALASLQLGKAFFGGEAQMAEIEPLPASDALVASAADTASVDGEDNAAGAVRAVDGTPASSDADMEGSPNFDVLPATGAEEMDDDGLAALPEDETAPDAGEVAALPEMDGGGTASSPTFEAPPVEAGPIALREAAETGDPKAMFEIGNRYDTGRGVESDRAVAATWYERAAEQGFAPAQYRIGSFYEKGIGVERDIARAKTWYQLAANQGNASAMHNLAVLFAMGSDGAVDNDSAARWFQKAAELGVTDSQYNLGILAAKGLGVPQSLEESYKWFALVAKTGDKDAAAKRDEVANSLRPEQLAKARATTELWKPKPVVEDANVVEIPESWEESEGTTASIDMKKAVQNIQLILNKNGYDAGSPDGIMGQNTRNAIMAFQKDNGLTADGEVSDELVKLLLNKK</sequence>
<feature type="compositionally biased region" description="Basic and acidic residues" evidence="1">
    <location>
        <begin position="70"/>
        <end position="85"/>
    </location>
</feature>